<organism evidence="1 2">
    <name type="scientific">Adiantum capillus-veneris</name>
    <name type="common">Maidenhair fern</name>
    <dbReference type="NCBI Taxonomy" id="13818"/>
    <lineage>
        <taxon>Eukaryota</taxon>
        <taxon>Viridiplantae</taxon>
        <taxon>Streptophyta</taxon>
        <taxon>Embryophyta</taxon>
        <taxon>Tracheophyta</taxon>
        <taxon>Polypodiopsida</taxon>
        <taxon>Polypodiidae</taxon>
        <taxon>Polypodiales</taxon>
        <taxon>Pteridineae</taxon>
        <taxon>Pteridaceae</taxon>
        <taxon>Vittarioideae</taxon>
        <taxon>Adiantum</taxon>
    </lineage>
</organism>
<dbReference type="EMBL" id="JABFUD020000002">
    <property type="protein sequence ID" value="KAI5083264.1"/>
    <property type="molecule type" value="Genomic_DNA"/>
</dbReference>
<comment type="caution">
    <text evidence="1">The sequence shown here is derived from an EMBL/GenBank/DDBJ whole genome shotgun (WGS) entry which is preliminary data.</text>
</comment>
<evidence type="ECO:0000313" key="2">
    <source>
        <dbReference type="Proteomes" id="UP000886520"/>
    </source>
</evidence>
<sequence length="103" mass="11657">MPSIKHYVSRVFLPCELKHLIIRIFTVTCYGADAIGVPGKSTNAALLQVECSCSATKPNPARKTAYCWFKQRRGKKVGRATLQMAELCKDCDRLRNLKELWLV</sequence>
<proteinExistence type="predicted"/>
<protein>
    <submittedName>
        <fullName evidence="1">Uncharacterized protein</fullName>
    </submittedName>
</protein>
<accession>A0A9D4VBE1</accession>
<evidence type="ECO:0000313" key="1">
    <source>
        <dbReference type="EMBL" id="KAI5083264.1"/>
    </source>
</evidence>
<dbReference type="AlphaFoldDB" id="A0A9D4VBE1"/>
<keyword evidence="2" id="KW-1185">Reference proteome</keyword>
<reference evidence="1" key="1">
    <citation type="submission" date="2021-01" db="EMBL/GenBank/DDBJ databases">
        <title>Adiantum capillus-veneris genome.</title>
        <authorList>
            <person name="Fang Y."/>
            <person name="Liao Q."/>
        </authorList>
    </citation>
    <scope>NUCLEOTIDE SEQUENCE</scope>
    <source>
        <strain evidence="1">H3</strain>
        <tissue evidence="1">Leaf</tissue>
    </source>
</reference>
<dbReference type="Proteomes" id="UP000886520">
    <property type="component" value="Chromosome 3"/>
</dbReference>
<gene>
    <name evidence="1" type="ORF">GOP47_0003007</name>
</gene>
<name>A0A9D4VBE1_ADICA</name>